<dbReference type="GO" id="GO:0006006">
    <property type="term" value="P:glucose metabolic process"/>
    <property type="evidence" value="ECO:0007669"/>
    <property type="project" value="UniProtKB-KW"/>
</dbReference>
<dbReference type="PANTHER" id="PTHR30344:SF1">
    <property type="entry name" value="6-PHOSPHOGLUCONOLACTONASE"/>
    <property type="match status" value="1"/>
</dbReference>
<dbReference type="PATRIC" id="fig|675816.5.peg.1581"/>
<reference evidence="4 5" key="3">
    <citation type="journal article" date="2012" name="Int. J. Syst. Evol. Microbiol.">
        <title>Vibrio caribbeanicus sp. nov., isolated from the marine sponge Scleritoderma cyanea.</title>
        <authorList>
            <person name="Hoffmann M."/>
            <person name="Monday S.R."/>
            <person name="Allard M.W."/>
            <person name="Strain E.A."/>
            <person name="Whittaker P."/>
            <person name="Naum M."/>
            <person name="McCarthy P.J."/>
            <person name="Lopez J.V."/>
            <person name="Fischer M."/>
            <person name="Brown E.W."/>
        </authorList>
    </citation>
    <scope>NUCLEOTIDE SEQUENCE [LARGE SCALE GENOMIC DNA]</scope>
    <source>
        <strain evidence="4">CIP 102891</strain>
        <strain evidence="5">CIP 102891 / ATCC 33934</strain>
    </source>
</reference>
<sequence>MQASGHLRFLVGTYTDSPSQSRGIAQVGLNQQTGELIRLDDYYPLRNPSYLIQSQQLTYSFSEVSQQDGAQLVCLDGQHAHALPIAGDYPCHMAISADKKYLAVANYGSGNVSIYSLDSQGIPLASVADLFEEGQGPNQDRQQSPHAHQVVFQQTEPVLVSVDLGSDAIRFYQIEDSTFTLSQTVAMPAGSGPRHLVFNRAEDKAYVVCELSETLIVLHKTNQGWQVQQQVDLLPGAEKGEAASAIKLSDDERFVYVSCRHQNVVSCFEVSGEEVKWISMNDAGGLFPRDFTTTSCGEWLIVANQHSNNLVSYRRNKVTGSLEASGYQCHVDAPVCVVEANISWVC</sequence>
<keyword evidence="2" id="KW-0119">Carbohydrate metabolism</keyword>
<evidence type="ECO:0000256" key="2">
    <source>
        <dbReference type="ARBA" id="ARBA00022526"/>
    </source>
</evidence>
<dbReference type="AlphaFoldDB" id="C9QF01"/>
<gene>
    <name evidence="3" type="ORF">VIA_001871</name>
    <name evidence="4" type="ORF">VIOR3934_21096</name>
</gene>
<dbReference type="GO" id="GO:0017057">
    <property type="term" value="F:6-phosphogluconolactonase activity"/>
    <property type="evidence" value="ECO:0007669"/>
    <property type="project" value="TreeGrafter"/>
</dbReference>
<dbReference type="SUPFAM" id="SSF51004">
    <property type="entry name" value="C-terminal (heme d1) domain of cytochrome cd1-nitrite reductase"/>
    <property type="match status" value="1"/>
</dbReference>
<organism evidence="4 5">
    <name type="scientific">Vibrio orientalis CIP 102891 = ATCC 33934</name>
    <dbReference type="NCBI Taxonomy" id="675816"/>
    <lineage>
        <taxon>Bacteria</taxon>
        <taxon>Pseudomonadati</taxon>
        <taxon>Pseudomonadota</taxon>
        <taxon>Gammaproteobacteria</taxon>
        <taxon>Vibrionales</taxon>
        <taxon>Vibrionaceae</taxon>
        <taxon>Vibrio</taxon>
        <taxon>Vibrio oreintalis group</taxon>
    </lineage>
</organism>
<proteinExistence type="inferred from homology"/>
<dbReference type="Gene3D" id="2.130.10.10">
    <property type="entry name" value="YVTN repeat-like/Quinoprotein amine dehydrogenase"/>
    <property type="match status" value="1"/>
</dbReference>
<comment type="similarity">
    <text evidence="1">Belongs to the cycloisomerase 2 family.</text>
</comment>
<keyword evidence="2" id="KW-0313">Glucose metabolism</keyword>
<dbReference type="Proteomes" id="UP000003515">
    <property type="component" value="Unassembled WGS sequence"/>
</dbReference>
<dbReference type="PANTHER" id="PTHR30344">
    <property type="entry name" value="6-PHOSPHOGLUCONOLACTONASE-RELATED"/>
    <property type="match status" value="1"/>
</dbReference>
<dbReference type="GO" id="GO:0005829">
    <property type="term" value="C:cytosol"/>
    <property type="evidence" value="ECO:0007669"/>
    <property type="project" value="TreeGrafter"/>
</dbReference>
<keyword evidence="6" id="KW-1185">Reference proteome</keyword>
<dbReference type="RefSeq" id="WP_004412749.1">
    <property type="nucleotide sequence ID" value="NZ_ACZV01000004.1"/>
</dbReference>
<comment type="caution">
    <text evidence="4">The sequence shown here is derived from an EMBL/GenBank/DDBJ whole genome shotgun (WGS) entry which is preliminary data.</text>
</comment>
<evidence type="ECO:0000313" key="4">
    <source>
        <dbReference type="EMBL" id="EGU51410.1"/>
    </source>
</evidence>
<evidence type="ECO:0000256" key="1">
    <source>
        <dbReference type="ARBA" id="ARBA00005564"/>
    </source>
</evidence>
<name>C9QF01_VIBOR</name>
<dbReference type="STRING" id="675816.VIA_001871"/>
<accession>C9QF01</accession>
<dbReference type="EMBL" id="ACZV01000004">
    <property type="protein sequence ID" value="EEX94711.1"/>
    <property type="molecule type" value="Genomic_DNA"/>
</dbReference>
<reference evidence="3 6" key="1">
    <citation type="submission" date="2009-10" db="EMBL/GenBank/DDBJ databases">
        <authorList>
            <consortium name="Los Alamos National Laboratory (LANL)"/>
            <consortium name="National Microbial Pathogen Data Resource (NMPDR)"/>
            <person name="Munk A.C."/>
            <person name="Chertkov O."/>
            <person name="Tapia R."/>
            <person name="Green L."/>
            <person name="Rogers Y."/>
            <person name="Detter J.C."/>
            <person name="Bruce D."/>
            <person name="Brettin T.S."/>
            <person name="Colwell R.R."/>
            <person name="Huq A."/>
            <person name="Grim C.J."/>
            <person name="Hasan N.A."/>
            <person name="Bartels D."/>
            <person name="Vonstein V."/>
        </authorList>
    </citation>
    <scope>NUCLEOTIDE SEQUENCE [LARGE SCALE GENOMIC DNA]</scope>
    <source>
        <strain evidence="3 6">CIP 102891</strain>
    </source>
</reference>
<dbReference type="EMBL" id="AFWH01000018">
    <property type="protein sequence ID" value="EGU51410.1"/>
    <property type="molecule type" value="Genomic_DNA"/>
</dbReference>
<evidence type="ECO:0000313" key="6">
    <source>
        <dbReference type="Proteomes" id="UP000003515"/>
    </source>
</evidence>
<protein>
    <submittedName>
        <fullName evidence="4">6-phosphogluconolactonase</fullName>
    </submittedName>
</protein>
<reference evidence="4" key="2">
    <citation type="submission" date="2011-08" db="EMBL/GenBank/DDBJ databases">
        <authorList>
            <person name="Hoffman M."/>
            <person name="Strain E.A."/>
            <person name="Brown E."/>
            <person name="Allard M.W."/>
        </authorList>
    </citation>
    <scope>NUCLEOTIDE SEQUENCE</scope>
    <source>
        <strain evidence="4">CIP 102891</strain>
    </source>
</reference>
<evidence type="ECO:0000313" key="3">
    <source>
        <dbReference type="EMBL" id="EEX94711.1"/>
    </source>
</evidence>
<dbReference type="Proteomes" id="UP000002817">
    <property type="component" value="Unassembled WGS sequence"/>
</dbReference>
<dbReference type="InterPro" id="IPR015943">
    <property type="entry name" value="WD40/YVTN_repeat-like_dom_sf"/>
</dbReference>
<dbReference type="InterPro" id="IPR019405">
    <property type="entry name" value="Lactonase_7-beta_prop"/>
</dbReference>
<dbReference type="InterPro" id="IPR050282">
    <property type="entry name" value="Cycloisomerase_2"/>
</dbReference>
<dbReference type="OrthoDB" id="9790815at2"/>
<evidence type="ECO:0000313" key="5">
    <source>
        <dbReference type="Proteomes" id="UP000002817"/>
    </source>
</evidence>
<dbReference type="Pfam" id="PF10282">
    <property type="entry name" value="Lactonase"/>
    <property type="match status" value="1"/>
</dbReference>
<dbReference type="eggNOG" id="COG2706">
    <property type="taxonomic scope" value="Bacteria"/>
</dbReference>
<dbReference type="InterPro" id="IPR011048">
    <property type="entry name" value="Haem_d1_sf"/>
</dbReference>